<accession>A0A6J5PX31</accession>
<dbReference type="EMBL" id="LR797194">
    <property type="protein sequence ID" value="CAB4193020.1"/>
    <property type="molecule type" value="Genomic_DNA"/>
</dbReference>
<sequence length="37" mass="4293">MNEFEAAFFYGDFSVLQALIQEILAENDKAMDIHEEI</sequence>
<organism evidence="1">
    <name type="scientific">uncultured Caudovirales phage</name>
    <dbReference type="NCBI Taxonomy" id="2100421"/>
    <lineage>
        <taxon>Viruses</taxon>
        <taxon>Duplodnaviria</taxon>
        <taxon>Heunggongvirae</taxon>
        <taxon>Uroviricota</taxon>
        <taxon>Caudoviricetes</taxon>
        <taxon>Peduoviridae</taxon>
        <taxon>Maltschvirus</taxon>
        <taxon>Maltschvirus maltsch</taxon>
    </lineage>
</organism>
<evidence type="ECO:0000313" key="5">
    <source>
        <dbReference type="EMBL" id="CAB5230508.1"/>
    </source>
</evidence>
<reference evidence="1" key="1">
    <citation type="submission" date="2020-05" db="EMBL/GenBank/DDBJ databases">
        <authorList>
            <person name="Chiriac C."/>
            <person name="Salcher M."/>
            <person name="Ghai R."/>
            <person name="Kavagutti S V."/>
        </authorList>
    </citation>
    <scope>NUCLEOTIDE SEQUENCE</scope>
</reference>
<gene>
    <name evidence="2" type="ORF">UFOVP1123_142</name>
    <name evidence="3" type="ORF">UFOVP1239_9</name>
    <name evidence="4" type="ORF">UFOVP1484_4</name>
    <name evidence="5" type="ORF">UFOVP1577_10</name>
    <name evidence="1" type="ORF">UFOVP961_72</name>
</gene>
<evidence type="ECO:0000313" key="3">
    <source>
        <dbReference type="EMBL" id="CAB4193020.1"/>
    </source>
</evidence>
<dbReference type="EMBL" id="LR797079">
    <property type="protein sequence ID" value="CAB4185778.1"/>
    <property type="molecule type" value="Genomic_DNA"/>
</dbReference>
<name>A0A6J5PX31_9CAUD</name>
<evidence type="ECO:0000313" key="1">
    <source>
        <dbReference type="EMBL" id="CAB4174686.1"/>
    </source>
</evidence>
<dbReference type="EMBL" id="LR798422">
    <property type="protein sequence ID" value="CAB5230508.1"/>
    <property type="molecule type" value="Genomic_DNA"/>
</dbReference>
<proteinExistence type="predicted"/>
<evidence type="ECO:0000313" key="4">
    <source>
        <dbReference type="EMBL" id="CAB4215760.1"/>
    </source>
</evidence>
<dbReference type="EMBL" id="LR797435">
    <property type="protein sequence ID" value="CAB4215760.1"/>
    <property type="molecule type" value="Genomic_DNA"/>
</dbReference>
<dbReference type="EMBL" id="LR796912">
    <property type="protein sequence ID" value="CAB4174686.1"/>
    <property type="molecule type" value="Genomic_DNA"/>
</dbReference>
<protein>
    <submittedName>
        <fullName evidence="1">Uncharacterized protein</fullName>
    </submittedName>
</protein>
<evidence type="ECO:0000313" key="2">
    <source>
        <dbReference type="EMBL" id="CAB4185778.1"/>
    </source>
</evidence>